<evidence type="ECO:0000256" key="5">
    <source>
        <dbReference type="ARBA" id="ARBA00023136"/>
    </source>
</evidence>
<evidence type="ECO:0000313" key="11">
    <source>
        <dbReference type="Proteomes" id="UP001144612"/>
    </source>
</evidence>
<name>A0ABT4D9I3_9CLOT</name>
<keyword evidence="11" id="KW-1185">Reference proteome</keyword>
<dbReference type="CDD" id="cd06354">
    <property type="entry name" value="PBP1_PrnA-like"/>
    <property type="match status" value="1"/>
</dbReference>
<feature type="domain" description="ABC transporter substrate-binding protein PnrA-like" evidence="9">
    <location>
        <begin position="53"/>
        <end position="359"/>
    </location>
</feature>
<dbReference type="InterPro" id="IPR050957">
    <property type="entry name" value="BMP_lipoprotein"/>
</dbReference>
<dbReference type="RefSeq" id="WP_268061389.1">
    <property type="nucleotide sequence ID" value="NZ_JAPQFJ010000009.1"/>
</dbReference>
<proteinExistence type="inferred from homology"/>
<keyword evidence="3" id="KW-1003">Cell membrane</keyword>
<evidence type="ECO:0000256" key="7">
    <source>
        <dbReference type="SAM" id="MobiDB-lite"/>
    </source>
</evidence>
<dbReference type="EMBL" id="JAPQFJ010000009">
    <property type="protein sequence ID" value="MCY6958967.1"/>
    <property type="molecule type" value="Genomic_DNA"/>
</dbReference>
<dbReference type="Proteomes" id="UP001144612">
    <property type="component" value="Unassembled WGS sequence"/>
</dbReference>
<evidence type="ECO:0000256" key="1">
    <source>
        <dbReference type="ARBA" id="ARBA00004193"/>
    </source>
</evidence>
<reference evidence="10" key="1">
    <citation type="submission" date="2022-12" db="EMBL/GenBank/DDBJ databases">
        <title>Clostridium sp. nov., isolated from industrial wastewater.</title>
        <authorList>
            <person name="Jiayan W."/>
        </authorList>
    </citation>
    <scope>NUCLEOTIDE SEQUENCE</scope>
    <source>
        <strain evidence="10">ZC22-4</strain>
    </source>
</reference>
<dbReference type="PANTHER" id="PTHR34296">
    <property type="entry name" value="TRANSCRIPTIONAL ACTIVATOR PROTEIN MED"/>
    <property type="match status" value="1"/>
</dbReference>
<evidence type="ECO:0000256" key="2">
    <source>
        <dbReference type="ARBA" id="ARBA00008610"/>
    </source>
</evidence>
<feature type="region of interest" description="Disordered" evidence="7">
    <location>
        <begin position="28"/>
        <end position="47"/>
    </location>
</feature>
<keyword evidence="4 8" id="KW-0732">Signal</keyword>
<dbReference type="PANTHER" id="PTHR34296:SF2">
    <property type="entry name" value="ABC TRANSPORTER GUANOSINE-BINDING PROTEIN NUPN"/>
    <property type="match status" value="1"/>
</dbReference>
<dbReference type="PROSITE" id="PS51257">
    <property type="entry name" value="PROKAR_LIPOPROTEIN"/>
    <property type="match status" value="1"/>
</dbReference>
<evidence type="ECO:0000256" key="8">
    <source>
        <dbReference type="SAM" id="SignalP"/>
    </source>
</evidence>
<comment type="subcellular location">
    <subcellularLocation>
        <location evidence="1">Cell membrane</location>
        <topology evidence="1">Lipid-anchor</topology>
    </subcellularLocation>
</comment>
<comment type="similarity">
    <text evidence="2">Belongs to the BMP lipoprotein family.</text>
</comment>
<evidence type="ECO:0000256" key="3">
    <source>
        <dbReference type="ARBA" id="ARBA00022475"/>
    </source>
</evidence>
<dbReference type="Gene3D" id="3.40.50.2300">
    <property type="match status" value="2"/>
</dbReference>
<feature type="signal peptide" evidence="8">
    <location>
        <begin position="1"/>
        <end position="23"/>
    </location>
</feature>
<keyword evidence="5" id="KW-0472">Membrane</keyword>
<evidence type="ECO:0000256" key="4">
    <source>
        <dbReference type="ARBA" id="ARBA00022729"/>
    </source>
</evidence>
<keyword evidence="6" id="KW-0449">Lipoprotein</keyword>
<sequence>MKKRRLVAILATVAVVASLFVGCGGKTDNKDNKAGQEQKKEEAKKSDIKIGLSTDEGGLNDKSFNQAADMGIKKAQKEFGFEYKALESTKKENFVPHLQTLSTSANSNLTFAIGYQMAEALAEVAKSAQDKNFAIVDFAPDKPEDVLKNVQYLRFNDHEGSFLVGVIAAKTSKTGKIGFIGGKQSPLIGKFEAGYIAGARAINPNIKVDVRYADSFSDSNKGYELAKAEYGSGCDIVYHAAGGVGLGLFKATKEIKDSGKQVWAIGVDQDQVLTVTDANKKPMYADIILTSMIKRVDTATYEAVKEIVEGKFQGGKIRTFSLKENGVGIAPTSRGQIPDDVKDIVKQNVSKEVITLVDKYEAAIKEGKIKVPEKPEDAKKFTTDFKAE</sequence>
<evidence type="ECO:0000313" key="10">
    <source>
        <dbReference type="EMBL" id="MCY6958967.1"/>
    </source>
</evidence>
<dbReference type="InterPro" id="IPR003760">
    <property type="entry name" value="PnrA-like"/>
</dbReference>
<protein>
    <submittedName>
        <fullName evidence="10">BMP family ABC transporter substrate-binding protein</fullName>
    </submittedName>
</protein>
<comment type="caution">
    <text evidence="10">The sequence shown here is derived from an EMBL/GenBank/DDBJ whole genome shotgun (WGS) entry which is preliminary data.</text>
</comment>
<dbReference type="InterPro" id="IPR028082">
    <property type="entry name" value="Peripla_BP_I"/>
</dbReference>
<accession>A0ABT4D9I3</accession>
<gene>
    <name evidence="10" type="ORF">OW729_10160</name>
</gene>
<dbReference type="SUPFAM" id="SSF53822">
    <property type="entry name" value="Periplasmic binding protein-like I"/>
    <property type="match status" value="1"/>
</dbReference>
<evidence type="ECO:0000259" key="9">
    <source>
        <dbReference type="Pfam" id="PF02608"/>
    </source>
</evidence>
<feature type="chain" id="PRO_5045760587" evidence="8">
    <location>
        <begin position="24"/>
        <end position="388"/>
    </location>
</feature>
<dbReference type="Pfam" id="PF02608">
    <property type="entry name" value="Bmp"/>
    <property type="match status" value="1"/>
</dbReference>
<organism evidence="10 11">
    <name type="scientific">Clostridium brassicae</name>
    <dbReference type="NCBI Taxonomy" id="2999072"/>
    <lineage>
        <taxon>Bacteria</taxon>
        <taxon>Bacillati</taxon>
        <taxon>Bacillota</taxon>
        <taxon>Clostridia</taxon>
        <taxon>Eubacteriales</taxon>
        <taxon>Clostridiaceae</taxon>
        <taxon>Clostridium</taxon>
    </lineage>
</organism>
<evidence type="ECO:0000256" key="6">
    <source>
        <dbReference type="ARBA" id="ARBA00023288"/>
    </source>
</evidence>